<dbReference type="EMBL" id="FQUJ01000006">
    <property type="protein sequence ID" value="SHF00611.1"/>
    <property type="molecule type" value="Genomic_DNA"/>
</dbReference>
<dbReference type="Pfam" id="PF05926">
    <property type="entry name" value="Phage_GPL"/>
    <property type="match status" value="1"/>
</dbReference>
<gene>
    <name evidence="1" type="ORF">SAMN02745148_01580</name>
</gene>
<evidence type="ECO:0000313" key="1">
    <source>
        <dbReference type="EMBL" id="SHF00611.1"/>
    </source>
</evidence>
<reference evidence="1 2" key="1">
    <citation type="submission" date="2016-11" db="EMBL/GenBank/DDBJ databases">
        <authorList>
            <person name="Jaros S."/>
            <person name="Januszkiewicz K."/>
            <person name="Wedrychowicz H."/>
        </authorList>
    </citation>
    <scope>NUCLEOTIDE SEQUENCE [LARGE SCALE GENOMIC DNA]</scope>
    <source>
        <strain evidence="1 2">DSM 19980</strain>
    </source>
</reference>
<protein>
    <submittedName>
        <fullName evidence="1">Phage head completion protein (GPL)</fullName>
    </submittedName>
</protein>
<dbReference type="InterPro" id="IPR009225">
    <property type="entry name" value="Phage_head_completion_GpL"/>
</dbReference>
<dbReference type="RefSeq" id="WP_072821500.1">
    <property type="nucleotide sequence ID" value="NZ_FQUJ01000006.1"/>
</dbReference>
<dbReference type="Proteomes" id="UP000184346">
    <property type="component" value="Unassembled WGS sequence"/>
</dbReference>
<accession>A0A1M4Y4C7</accession>
<evidence type="ECO:0000313" key="2">
    <source>
        <dbReference type="Proteomes" id="UP000184346"/>
    </source>
</evidence>
<sequence length="155" mass="17247">MSLVAYGTAASTDAPELANNGFWPDLDPDDFREQHRLDTTVTQPRLVTALSIAMASVNRQLADFQTEQVAAQRGTADLIPIEPWQIPGHHALLYVRAVFAEAHAQLLERYRDHSATDVGDERGEAKVDAAEDYRRDARWAVAEIVGRNHTTVELI</sequence>
<name>A0A1M4Y4C7_9GAMM</name>
<keyword evidence="2" id="KW-1185">Reference proteome</keyword>
<proteinExistence type="predicted"/>
<dbReference type="OrthoDB" id="6312934at2"/>
<organism evidence="1 2">
    <name type="scientific">Modicisalibacter ilicicola DSM 19980</name>
    <dbReference type="NCBI Taxonomy" id="1121942"/>
    <lineage>
        <taxon>Bacteria</taxon>
        <taxon>Pseudomonadati</taxon>
        <taxon>Pseudomonadota</taxon>
        <taxon>Gammaproteobacteria</taxon>
        <taxon>Oceanospirillales</taxon>
        <taxon>Halomonadaceae</taxon>
        <taxon>Modicisalibacter</taxon>
    </lineage>
</organism>
<dbReference type="AlphaFoldDB" id="A0A1M4Y4C7"/>
<dbReference type="STRING" id="1121942.SAMN02745148_01580"/>